<protein>
    <recommendedName>
        <fullName evidence="6">Cytochrome c oxidase assembly protein COX19</fullName>
    </recommendedName>
</protein>
<dbReference type="InterPro" id="IPR051383">
    <property type="entry name" value="COX19"/>
</dbReference>
<dbReference type="GO" id="GO:0005758">
    <property type="term" value="C:mitochondrial intermembrane space"/>
    <property type="evidence" value="ECO:0007669"/>
    <property type="project" value="TreeGrafter"/>
</dbReference>
<evidence type="ECO:0000256" key="2">
    <source>
        <dbReference type="ARBA" id="ARBA00022490"/>
    </source>
</evidence>
<keyword evidence="3" id="KW-1015">Disulfide bond</keyword>
<dbReference type="SUPFAM" id="SSF47072">
    <property type="entry name" value="Cysteine alpha-hairpin motif"/>
    <property type="match status" value="1"/>
</dbReference>
<comment type="caution">
    <text evidence="9">The sequence shown here is derived from an EMBL/GenBank/DDBJ whole genome shotgun (WGS) entry which is preliminary data.</text>
</comment>
<evidence type="ECO:0000313" key="9">
    <source>
        <dbReference type="EMBL" id="CAE7177501.1"/>
    </source>
</evidence>
<feature type="compositionally biased region" description="Low complexity" evidence="7">
    <location>
        <begin position="1"/>
        <end position="17"/>
    </location>
</feature>
<evidence type="ECO:0000256" key="6">
    <source>
        <dbReference type="ARBA" id="ARBA00039385"/>
    </source>
</evidence>
<dbReference type="PANTHER" id="PTHR21107:SF2">
    <property type="entry name" value="CYTOCHROME C OXIDASE ASSEMBLY PROTEIN COX19"/>
    <property type="match status" value="1"/>
</dbReference>
<dbReference type="PROSITE" id="PS51808">
    <property type="entry name" value="CHCH"/>
    <property type="match status" value="1"/>
</dbReference>
<dbReference type="Proteomes" id="UP000663827">
    <property type="component" value="Unassembled WGS sequence"/>
</dbReference>
<evidence type="ECO:0000256" key="4">
    <source>
        <dbReference type="ARBA" id="ARBA00037279"/>
    </source>
</evidence>
<evidence type="ECO:0000256" key="1">
    <source>
        <dbReference type="ARBA" id="ARBA00004496"/>
    </source>
</evidence>
<dbReference type="InterPro" id="IPR010625">
    <property type="entry name" value="CHCH"/>
</dbReference>
<reference evidence="9" key="1">
    <citation type="submission" date="2021-01" db="EMBL/GenBank/DDBJ databases">
        <authorList>
            <person name="Kaushik A."/>
        </authorList>
    </citation>
    <scope>NUCLEOTIDE SEQUENCE</scope>
    <source>
        <strain evidence="9">AG5</strain>
    </source>
</reference>
<comment type="similarity">
    <text evidence="5">Belongs to the COX19 family.</text>
</comment>
<name>A0A8H3E1J4_9AGAM</name>
<gene>
    <name evidence="9" type="ORF">RDB_LOCUS113321</name>
</gene>
<dbReference type="GO" id="GO:0033617">
    <property type="term" value="P:mitochondrial respiratory chain complex IV assembly"/>
    <property type="evidence" value="ECO:0007669"/>
    <property type="project" value="TreeGrafter"/>
</dbReference>
<evidence type="ECO:0000259" key="8">
    <source>
        <dbReference type="Pfam" id="PF06747"/>
    </source>
</evidence>
<evidence type="ECO:0000256" key="7">
    <source>
        <dbReference type="SAM" id="MobiDB-lite"/>
    </source>
</evidence>
<comment type="function">
    <text evidence="4">Required for the assembly of mitochondrial cytochrome c oxidase.</text>
</comment>
<dbReference type="Pfam" id="PF06747">
    <property type="entry name" value="CHCH"/>
    <property type="match status" value="1"/>
</dbReference>
<evidence type="ECO:0000256" key="3">
    <source>
        <dbReference type="ARBA" id="ARBA00023157"/>
    </source>
</evidence>
<organism evidence="9 10">
    <name type="scientific">Rhizoctonia solani</name>
    <dbReference type="NCBI Taxonomy" id="456999"/>
    <lineage>
        <taxon>Eukaryota</taxon>
        <taxon>Fungi</taxon>
        <taxon>Dikarya</taxon>
        <taxon>Basidiomycota</taxon>
        <taxon>Agaricomycotina</taxon>
        <taxon>Agaricomycetes</taxon>
        <taxon>Cantharellales</taxon>
        <taxon>Ceratobasidiaceae</taxon>
        <taxon>Rhizoctonia</taxon>
    </lineage>
</organism>
<evidence type="ECO:0000256" key="5">
    <source>
        <dbReference type="ARBA" id="ARBA00038223"/>
    </source>
</evidence>
<feature type="domain" description="CHCH" evidence="8">
    <location>
        <begin position="47"/>
        <end position="80"/>
    </location>
</feature>
<dbReference type="PANTHER" id="PTHR21107">
    <property type="entry name" value="CYTOCHROME C OXIDASE ASSEMBLY PROTEIN COX19"/>
    <property type="match status" value="1"/>
</dbReference>
<comment type="subcellular location">
    <subcellularLocation>
        <location evidence="1">Cytoplasm</location>
    </subcellularLocation>
</comment>
<dbReference type="InterPro" id="IPR009069">
    <property type="entry name" value="Cys_alpha_HP_mot_SF"/>
</dbReference>
<dbReference type="AlphaFoldDB" id="A0A8H3E1J4"/>
<accession>A0A8H3E1J4</accession>
<proteinExistence type="inferred from homology"/>
<feature type="region of interest" description="Disordered" evidence="7">
    <location>
        <begin position="1"/>
        <end position="26"/>
    </location>
</feature>
<dbReference type="EMBL" id="CAJNJQ010002488">
    <property type="protein sequence ID" value="CAE7177501.1"/>
    <property type="molecule type" value="Genomic_DNA"/>
</dbReference>
<sequence length="111" mass="12474">MSFGRPPTFSPFTATPPDRGSFPLDHEGRVMPSILHLGLTDKLGGECKSFMTNYLQCLSKNKNDSTPCRHLNREYLECRMSRGLMERDSWNNLGLGNVPDRASPSMPNKKS</sequence>
<evidence type="ECO:0000313" key="10">
    <source>
        <dbReference type="Proteomes" id="UP000663827"/>
    </source>
</evidence>
<feature type="region of interest" description="Disordered" evidence="7">
    <location>
        <begin position="89"/>
        <end position="111"/>
    </location>
</feature>
<keyword evidence="2" id="KW-0963">Cytoplasm</keyword>